<protein>
    <submittedName>
        <fullName evidence="2">Cell division protein FtsJ</fullName>
    </submittedName>
</protein>
<feature type="domain" description="Cyclic-phosphate processing Receiver" evidence="1">
    <location>
        <begin position="2"/>
        <end position="86"/>
    </location>
</feature>
<organism evidence="2 3">
    <name type="scientific">Paenibacillus antarcticus</name>
    <dbReference type="NCBI Taxonomy" id="253703"/>
    <lineage>
        <taxon>Bacteria</taxon>
        <taxon>Bacillati</taxon>
        <taxon>Bacillota</taxon>
        <taxon>Bacilli</taxon>
        <taxon>Bacillales</taxon>
        <taxon>Paenibacillaceae</taxon>
        <taxon>Paenibacillus</taxon>
    </lineage>
</organism>
<dbReference type="RefSeq" id="WP_068652850.1">
    <property type="nucleotide sequence ID" value="NZ_CP043611.1"/>
</dbReference>
<keyword evidence="2" id="KW-0132">Cell division</keyword>
<gene>
    <name evidence="2" type="ORF">PBAT_22185</name>
</gene>
<dbReference type="AlphaFoldDB" id="A0A162Q1C4"/>
<proteinExistence type="predicted"/>
<name>A0A162Q1C4_9BACL</name>
<dbReference type="Pfam" id="PF20274">
    <property type="entry name" value="cREC_REC"/>
    <property type="match status" value="1"/>
</dbReference>
<sequence>MIHLYLDDYRRCPTGFALARNGEECLMMLRESDVDILSLDYELGFDSDMCGRDVVMAIIREGLYPREVYLHTSSMSGKQEMYQLLYEHKPADMILHNGPMSDEMLHRIAKAADVS</sequence>
<keyword evidence="3" id="KW-1185">Reference proteome</keyword>
<comment type="caution">
    <text evidence="2">The sequence shown here is derived from an EMBL/GenBank/DDBJ whole genome shotgun (WGS) entry which is preliminary data.</text>
</comment>
<keyword evidence="2" id="KW-0131">Cell cycle</keyword>
<dbReference type="EMBL" id="LVJI01000048">
    <property type="protein sequence ID" value="OAB41260.1"/>
    <property type="molecule type" value="Genomic_DNA"/>
</dbReference>
<dbReference type="OrthoDB" id="2614698at2"/>
<evidence type="ECO:0000313" key="3">
    <source>
        <dbReference type="Proteomes" id="UP000077355"/>
    </source>
</evidence>
<dbReference type="InterPro" id="IPR046909">
    <property type="entry name" value="cREC_REC"/>
</dbReference>
<dbReference type="Proteomes" id="UP000077355">
    <property type="component" value="Unassembled WGS sequence"/>
</dbReference>
<evidence type="ECO:0000259" key="1">
    <source>
        <dbReference type="Pfam" id="PF20274"/>
    </source>
</evidence>
<evidence type="ECO:0000313" key="2">
    <source>
        <dbReference type="EMBL" id="OAB41260.1"/>
    </source>
</evidence>
<reference evidence="2 3" key="1">
    <citation type="submission" date="2016-03" db="EMBL/GenBank/DDBJ databases">
        <title>Draft genome sequence of Paenibacillus antarcticus CECT 5836.</title>
        <authorList>
            <person name="Shin S.-K."/>
            <person name="Yi H."/>
        </authorList>
    </citation>
    <scope>NUCLEOTIDE SEQUENCE [LARGE SCALE GENOMIC DNA]</scope>
    <source>
        <strain evidence="2 3">CECT 5836</strain>
    </source>
</reference>
<accession>A0A162Q1C4</accession>
<dbReference type="GO" id="GO:0051301">
    <property type="term" value="P:cell division"/>
    <property type="evidence" value="ECO:0007669"/>
    <property type="project" value="UniProtKB-KW"/>
</dbReference>